<sequence>MKYMLLIYGNQEKWSSIPAETWPAEIAKQDAFNKKYQGTGELLGAYGLADAAAARLVRRTDGAPAVTDGPYLETKEYLASFYLLDCENEQRAYEIAADMPWADVEPVEVWPVLHEAAADL</sequence>
<gene>
    <name evidence="3" type="ORF">SAMN04489832_0401</name>
</gene>
<evidence type="ECO:0000313" key="3">
    <source>
        <dbReference type="EMBL" id="SIM52360.1"/>
    </source>
</evidence>
<evidence type="ECO:0000256" key="1">
    <source>
        <dbReference type="ARBA" id="ARBA00007689"/>
    </source>
</evidence>
<dbReference type="EMBL" id="FSQT01000001">
    <property type="protein sequence ID" value="SIM52360.1"/>
    <property type="molecule type" value="Genomic_DNA"/>
</dbReference>
<feature type="domain" description="YCII-related" evidence="2">
    <location>
        <begin position="1"/>
        <end position="111"/>
    </location>
</feature>
<dbReference type="RefSeq" id="WP_074311912.1">
    <property type="nucleotide sequence ID" value="NZ_FSQT01000001.1"/>
</dbReference>
<organism evidence="3 4">
    <name type="scientific">Micromonospora cremea</name>
    <dbReference type="NCBI Taxonomy" id="709881"/>
    <lineage>
        <taxon>Bacteria</taxon>
        <taxon>Bacillati</taxon>
        <taxon>Actinomycetota</taxon>
        <taxon>Actinomycetes</taxon>
        <taxon>Micromonosporales</taxon>
        <taxon>Micromonosporaceae</taxon>
        <taxon>Micromonospora</taxon>
    </lineage>
</organism>
<keyword evidence="4" id="KW-1185">Reference proteome</keyword>
<reference evidence="4" key="1">
    <citation type="submission" date="2016-12" db="EMBL/GenBank/DDBJ databases">
        <authorList>
            <person name="Varghese N."/>
            <person name="Submissions S."/>
        </authorList>
    </citation>
    <scope>NUCLEOTIDE SEQUENCE [LARGE SCALE GENOMIC DNA]</scope>
    <source>
        <strain evidence="4">DSM 45599</strain>
    </source>
</reference>
<dbReference type="AlphaFoldDB" id="A0A1N5TVF5"/>
<dbReference type="Gene3D" id="3.30.70.1060">
    <property type="entry name" value="Dimeric alpha+beta barrel"/>
    <property type="match status" value="1"/>
</dbReference>
<dbReference type="Proteomes" id="UP000185124">
    <property type="component" value="Unassembled WGS sequence"/>
</dbReference>
<accession>A0A1N5TVF5</accession>
<name>A0A1N5TVF5_9ACTN</name>
<dbReference type="OrthoDB" id="668782at2"/>
<dbReference type="STRING" id="709881.SAMN04489832_0401"/>
<evidence type="ECO:0000313" key="4">
    <source>
        <dbReference type="Proteomes" id="UP000185124"/>
    </source>
</evidence>
<dbReference type="Pfam" id="PF03795">
    <property type="entry name" value="YCII"/>
    <property type="match status" value="1"/>
</dbReference>
<dbReference type="InterPro" id="IPR005545">
    <property type="entry name" value="YCII"/>
</dbReference>
<evidence type="ECO:0000259" key="2">
    <source>
        <dbReference type="Pfam" id="PF03795"/>
    </source>
</evidence>
<dbReference type="PANTHER" id="PTHR35174:SF3">
    <property type="entry name" value="BLL7171 PROTEIN"/>
    <property type="match status" value="1"/>
</dbReference>
<dbReference type="SUPFAM" id="SSF54909">
    <property type="entry name" value="Dimeric alpha+beta barrel"/>
    <property type="match status" value="1"/>
</dbReference>
<comment type="similarity">
    <text evidence="1">Belongs to the YciI family.</text>
</comment>
<dbReference type="InterPro" id="IPR011008">
    <property type="entry name" value="Dimeric_a/b-barrel"/>
</dbReference>
<dbReference type="PANTHER" id="PTHR35174">
    <property type="entry name" value="BLL7171 PROTEIN-RELATED"/>
    <property type="match status" value="1"/>
</dbReference>
<proteinExistence type="inferred from homology"/>
<protein>
    <submittedName>
        <fullName evidence="3">Uncharacterized conserved protein</fullName>
    </submittedName>
</protein>